<dbReference type="EMBL" id="KZ824962">
    <property type="protein sequence ID" value="RAH69110.1"/>
    <property type="molecule type" value="Genomic_DNA"/>
</dbReference>
<dbReference type="Proteomes" id="UP000249661">
    <property type="component" value="Unassembled WGS sequence"/>
</dbReference>
<evidence type="ECO:0000313" key="1">
    <source>
        <dbReference type="EMBL" id="RAH69110.1"/>
    </source>
</evidence>
<keyword evidence="2" id="KW-1185">Reference proteome</keyword>
<sequence>MTPARRCTGCAEDISRAKVARSHCPHKYCSSCLERHFKSSLTEGGRFPPRCCGRPYDIAAVSKHLTPETLRQYEKKKVEFETPNKVYCSRGRCSAFIPSTWIANNTANCPNCGHQTCAVCKEPFHTGFCSQNTDYNRQMSAARKYGWQTCPHCRRLVERHSGCQQMACLCGVDFCYFCGRVWRTCGCKGPAADPRADEFAQIMERSENLPSGSVDYIGPAFPDRGHATPPANFPEAPQNPRRSRGGGLFGLFTGRRHARARDPPESPGSPVATPRGGPFMSGPPQSPAPTEQRPQPAPQAHPSSHLWGQPFRSHLAVGSMVSSHLRQQELRRGGRYQPEAYHLERIRQEVLEFRRQHENDWKFNDVI</sequence>
<gene>
    <name evidence="1" type="ORF">BO66DRAFT_376189</name>
</gene>
<protein>
    <submittedName>
        <fullName evidence="1">Uncharacterized protein</fullName>
    </submittedName>
</protein>
<reference evidence="1" key="1">
    <citation type="submission" date="2018-02" db="EMBL/GenBank/DDBJ databases">
        <title>The genomes of Aspergillus section Nigri reveals drivers in fungal speciation.</title>
        <authorList>
            <consortium name="DOE Joint Genome Institute"/>
            <person name="Vesth T.C."/>
            <person name="Nybo J."/>
            <person name="Theobald S."/>
            <person name="Brandl J."/>
            <person name="Frisvad J.C."/>
            <person name="Nielsen K.F."/>
            <person name="Lyhne E.K."/>
            <person name="Kogle M.E."/>
            <person name="Kuo A."/>
            <person name="Riley R."/>
            <person name="Clum A."/>
            <person name="Nolan M."/>
            <person name="Lipzen A."/>
            <person name="Salamov A."/>
            <person name="Henrissat B."/>
            <person name="Wiebenga A."/>
            <person name="De vries R.P."/>
            <person name="Grigoriev I.V."/>
            <person name="Mortensen U.H."/>
            <person name="Andersen M.R."/>
            <person name="Baker S.E."/>
        </authorList>
    </citation>
    <scope>NUCLEOTIDE SEQUENCE</scope>
    <source>
        <strain evidence="1">CBS 121060</strain>
    </source>
</reference>
<evidence type="ECO:0000313" key="2">
    <source>
        <dbReference type="Proteomes" id="UP000249661"/>
    </source>
</evidence>
<accession>A0ACD1H6D0</accession>
<organism evidence="1 2">
    <name type="scientific">Aspergillus aculeatinus CBS 121060</name>
    <dbReference type="NCBI Taxonomy" id="1448322"/>
    <lineage>
        <taxon>Eukaryota</taxon>
        <taxon>Fungi</taxon>
        <taxon>Dikarya</taxon>
        <taxon>Ascomycota</taxon>
        <taxon>Pezizomycotina</taxon>
        <taxon>Eurotiomycetes</taxon>
        <taxon>Eurotiomycetidae</taxon>
        <taxon>Eurotiales</taxon>
        <taxon>Aspergillaceae</taxon>
        <taxon>Aspergillus</taxon>
        <taxon>Aspergillus subgen. Circumdati</taxon>
    </lineage>
</organism>
<name>A0ACD1H6D0_9EURO</name>
<proteinExistence type="predicted"/>